<keyword evidence="2" id="KW-0808">Transferase</keyword>
<comment type="caution">
    <text evidence="7">The sequence shown here is derived from an EMBL/GenBank/DDBJ whole genome shotgun (WGS) entry which is preliminary data.</text>
</comment>
<protein>
    <submittedName>
        <fullName evidence="7">2549_t:CDS:1</fullName>
    </submittedName>
</protein>
<dbReference type="Proteomes" id="UP000789901">
    <property type="component" value="Unassembled WGS sequence"/>
</dbReference>
<accession>A0ABN7VHQ0</accession>
<evidence type="ECO:0000256" key="5">
    <source>
        <dbReference type="ARBA" id="ARBA00022840"/>
    </source>
</evidence>
<sequence>MEHESSNENTEYIKTSNRSNNEDIKFIKTLQSDNIKSISYSEIKNTKLIKIMHYGIIVKGLWRNHIVIMKHMSNELKNRDIEVLKQFVVENEPDSSDTRIADVGLYGSPSREINSMNYGVLPIIALEVLKGNEYSQASDIYSFWNLMWRLSTCIRPFCQFSHYSELALKICGGYRSEIVDNTPEVYSTLMKKCRDNDSLKRPKASELNGILGSWVTDICDNPDPFAEQFNSSEEKKLIELENNQFTMPEAHSLAIYNSEPIHFSVNYTSFIDWKQNLNKPSELPFR</sequence>
<name>A0ABN7VHQ0_GIGMA</name>
<feature type="domain" description="Protein kinase" evidence="6">
    <location>
        <begin position="1"/>
        <end position="215"/>
    </location>
</feature>
<evidence type="ECO:0000256" key="2">
    <source>
        <dbReference type="ARBA" id="ARBA00022679"/>
    </source>
</evidence>
<dbReference type="PANTHER" id="PTHR46716:SF1">
    <property type="entry name" value="MITOGEN-ACTIVATED PROTEIN KINASE KINASE KINASE 7"/>
    <property type="match status" value="1"/>
</dbReference>
<dbReference type="InterPro" id="IPR001245">
    <property type="entry name" value="Ser-Thr/Tyr_kinase_cat_dom"/>
</dbReference>
<evidence type="ECO:0000256" key="1">
    <source>
        <dbReference type="ARBA" id="ARBA00022527"/>
    </source>
</evidence>
<keyword evidence="4" id="KW-0418">Kinase</keyword>
<keyword evidence="5" id="KW-0067">ATP-binding</keyword>
<evidence type="ECO:0000259" key="6">
    <source>
        <dbReference type="PROSITE" id="PS50011"/>
    </source>
</evidence>
<dbReference type="SUPFAM" id="SSF56112">
    <property type="entry name" value="Protein kinase-like (PK-like)"/>
    <property type="match status" value="1"/>
</dbReference>
<keyword evidence="8" id="KW-1185">Reference proteome</keyword>
<dbReference type="InterPro" id="IPR011009">
    <property type="entry name" value="Kinase-like_dom_sf"/>
</dbReference>
<dbReference type="PROSITE" id="PS50011">
    <property type="entry name" value="PROTEIN_KINASE_DOM"/>
    <property type="match status" value="1"/>
</dbReference>
<organism evidence="7 8">
    <name type="scientific">Gigaspora margarita</name>
    <dbReference type="NCBI Taxonomy" id="4874"/>
    <lineage>
        <taxon>Eukaryota</taxon>
        <taxon>Fungi</taxon>
        <taxon>Fungi incertae sedis</taxon>
        <taxon>Mucoromycota</taxon>
        <taxon>Glomeromycotina</taxon>
        <taxon>Glomeromycetes</taxon>
        <taxon>Diversisporales</taxon>
        <taxon>Gigasporaceae</taxon>
        <taxon>Gigaspora</taxon>
    </lineage>
</organism>
<dbReference type="Gene3D" id="1.10.510.10">
    <property type="entry name" value="Transferase(Phosphotransferase) domain 1"/>
    <property type="match status" value="1"/>
</dbReference>
<evidence type="ECO:0000313" key="8">
    <source>
        <dbReference type="Proteomes" id="UP000789901"/>
    </source>
</evidence>
<keyword evidence="1" id="KW-0723">Serine/threonine-protein kinase</keyword>
<evidence type="ECO:0000256" key="4">
    <source>
        <dbReference type="ARBA" id="ARBA00022777"/>
    </source>
</evidence>
<evidence type="ECO:0000256" key="3">
    <source>
        <dbReference type="ARBA" id="ARBA00022741"/>
    </source>
</evidence>
<dbReference type="EMBL" id="CAJVQB010015397">
    <property type="protein sequence ID" value="CAG8774338.1"/>
    <property type="molecule type" value="Genomic_DNA"/>
</dbReference>
<dbReference type="Pfam" id="PF07714">
    <property type="entry name" value="PK_Tyr_Ser-Thr"/>
    <property type="match status" value="1"/>
</dbReference>
<keyword evidence="3" id="KW-0547">Nucleotide-binding</keyword>
<gene>
    <name evidence="7" type="ORF">GMARGA_LOCUS18894</name>
</gene>
<reference evidence="7 8" key="1">
    <citation type="submission" date="2021-06" db="EMBL/GenBank/DDBJ databases">
        <authorList>
            <person name="Kallberg Y."/>
            <person name="Tangrot J."/>
            <person name="Rosling A."/>
        </authorList>
    </citation>
    <scope>NUCLEOTIDE SEQUENCE [LARGE SCALE GENOMIC DNA]</scope>
    <source>
        <strain evidence="7 8">120-4 pot B 10/14</strain>
    </source>
</reference>
<dbReference type="InterPro" id="IPR020635">
    <property type="entry name" value="Tyr_kinase_cat_dom"/>
</dbReference>
<dbReference type="SMART" id="SM00219">
    <property type="entry name" value="TyrKc"/>
    <property type="match status" value="1"/>
</dbReference>
<dbReference type="InterPro" id="IPR000719">
    <property type="entry name" value="Prot_kinase_dom"/>
</dbReference>
<dbReference type="PANTHER" id="PTHR46716">
    <property type="entry name" value="MITOGEN-ACTIVATED PROTEIN KINASE KINASE KINASE 7"/>
    <property type="match status" value="1"/>
</dbReference>
<proteinExistence type="predicted"/>
<evidence type="ECO:0000313" key="7">
    <source>
        <dbReference type="EMBL" id="CAG8774338.1"/>
    </source>
</evidence>